<dbReference type="Proteomes" id="UP001303046">
    <property type="component" value="Unassembled WGS sequence"/>
</dbReference>
<proteinExistence type="predicted"/>
<sequence>MPSYILRNLCMPFAGLQETRIRDRPVITICRGDAGEKKVAGCAIAVRNAYNNLVEEFGSTSYRWAFARLRDRKLWIASPYTPAESAAATKGVFYEEVNALMSKIPSQRVVIAGNDENAKIEHQSDVRRKQYYALDSTSDK</sequence>
<evidence type="ECO:0000313" key="2">
    <source>
        <dbReference type="Proteomes" id="UP001303046"/>
    </source>
</evidence>
<reference evidence="1 2" key="1">
    <citation type="submission" date="2023-08" db="EMBL/GenBank/DDBJ databases">
        <title>A Necator americanus chromosomal reference genome.</title>
        <authorList>
            <person name="Ilik V."/>
            <person name="Petrzelkova K.J."/>
            <person name="Pardy F."/>
            <person name="Fuh T."/>
            <person name="Niatou-Singa F.S."/>
            <person name="Gouil Q."/>
            <person name="Baker L."/>
            <person name="Ritchie M.E."/>
            <person name="Jex A.R."/>
            <person name="Gazzola D."/>
            <person name="Li H."/>
            <person name="Toshio Fujiwara R."/>
            <person name="Zhan B."/>
            <person name="Aroian R.V."/>
            <person name="Pafco B."/>
            <person name="Schwarz E.M."/>
        </authorList>
    </citation>
    <scope>NUCLEOTIDE SEQUENCE [LARGE SCALE GENOMIC DNA]</scope>
    <source>
        <strain evidence="1 2">Aroian</strain>
        <tissue evidence="1">Whole animal</tissue>
    </source>
</reference>
<protein>
    <submittedName>
        <fullName evidence="1">Uncharacterized protein</fullName>
    </submittedName>
</protein>
<keyword evidence="2" id="KW-1185">Reference proteome</keyword>
<dbReference type="SUPFAM" id="SSF56219">
    <property type="entry name" value="DNase I-like"/>
    <property type="match status" value="1"/>
</dbReference>
<comment type="caution">
    <text evidence="1">The sequence shown here is derived from an EMBL/GenBank/DDBJ whole genome shotgun (WGS) entry which is preliminary data.</text>
</comment>
<dbReference type="EMBL" id="JAVFWL010000001">
    <property type="protein sequence ID" value="KAK6727071.1"/>
    <property type="molecule type" value="Genomic_DNA"/>
</dbReference>
<dbReference type="Gene3D" id="3.60.10.10">
    <property type="entry name" value="Endonuclease/exonuclease/phosphatase"/>
    <property type="match status" value="1"/>
</dbReference>
<evidence type="ECO:0000313" key="1">
    <source>
        <dbReference type="EMBL" id="KAK6727071.1"/>
    </source>
</evidence>
<gene>
    <name evidence="1" type="primary">Necator_chrI.g1145</name>
    <name evidence="1" type="ORF">RB195_005021</name>
</gene>
<accession>A0ABR1BKU4</accession>
<dbReference type="InterPro" id="IPR036691">
    <property type="entry name" value="Endo/exonu/phosph_ase_sf"/>
</dbReference>
<name>A0ABR1BKU4_NECAM</name>
<organism evidence="1 2">
    <name type="scientific">Necator americanus</name>
    <name type="common">Human hookworm</name>
    <dbReference type="NCBI Taxonomy" id="51031"/>
    <lineage>
        <taxon>Eukaryota</taxon>
        <taxon>Metazoa</taxon>
        <taxon>Ecdysozoa</taxon>
        <taxon>Nematoda</taxon>
        <taxon>Chromadorea</taxon>
        <taxon>Rhabditida</taxon>
        <taxon>Rhabditina</taxon>
        <taxon>Rhabditomorpha</taxon>
        <taxon>Strongyloidea</taxon>
        <taxon>Ancylostomatidae</taxon>
        <taxon>Bunostominae</taxon>
        <taxon>Necator</taxon>
    </lineage>
</organism>